<dbReference type="Pfam" id="PF22892">
    <property type="entry name" value="DSRM_MRPL44"/>
    <property type="match status" value="1"/>
</dbReference>
<dbReference type="InterPro" id="IPR044444">
    <property type="entry name" value="Ribosomal_mL44_DSRM_metazoa"/>
</dbReference>
<dbReference type="FunFam" id="1.10.1520.10:FF:000039">
    <property type="entry name" value="39S ribosomal protein L44, mitochondrial"/>
    <property type="match status" value="1"/>
</dbReference>
<dbReference type="GO" id="GO:0070125">
    <property type="term" value="P:mitochondrial translational elongation"/>
    <property type="evidence" value="ECO:0007669"/>
    <property type="project" value="TreeGrafter"/>
</dbReference>
<sequence>MVTQRVYGFAQGSKVCMLELRNLLCKLELGIQAYKTVLDIPAYKMVLDTVVYCSRLTAAVNVISKRNFKAHWVAPTLRELQRRKVIEEDRGGGPKIFHRSTFLEWNYDAEIFAFSNRLGEKFNDSSLRAALTHKSYIERETARLSDIGVESNLQFQDNEALAQKGGEIMSKFINGYLRAVFTQVPEELIRAMHDYLTSNPTLETVAKHIGLGDLMLCADFPCKTETYVKSFKAVVAALAESSGEERARIFVQDLVVTQLYGQDVNELWNPVDPIGNLTAILKREGKAEPEFRLIRQAGSNSILAVYYVGVYSDKNFISEGAGESLEVAKEMAAREALKKFFHTEDSMRALPFGRQLKNIQSKIAQLENQPNVPLSEWISPKIMSAVH</sequence>
<organism evidence="11">
    <name type="scientific">Daphnia sinensis</name>
    <dbReference type="NCBI Taxonomy" id="1820382"/>
    <lineage>
        <taxon>Eukaryota</taxon>
        <taxon>Metazoa</taxon>
        <taxon>Ecdysozoa</taxon>
        <taxon>Arthropoda</taxon>
        <taxon>Crustacea</taxon>
        <taxon>Branchiopoda</taxon>
        <taxon>Diplostraca</taxon>
        <taxon>Cladocera</taxon>
        <taxon>Anomopoda</taxon>
        <taxon>Daphniidae</taxon>
        <taxon>Daphnia</taxon>
        <taxon>Daphnia similis group</taxon>
    </lineage>
</organism>
<evidence type="ECO:0000259" key="10">
    <source>
        <dbReference type="PROSITE" id="PS50137"/>
    </source>
</evidence>
<dbReference type="InterPro" id="IPR055189">
    <property type="entry name" value="RM44_endonuclase"/>
</dbReference>
<evidence type="ECO:0000256" key="3">
    <source>
        <dbReference type="ARBA" id="ARBA00022946"/>
    </source>
</evidence>
<evidence type="ECO:0000256" key="7">
    <source>
        <dbReference type="ARBA" id="ARBA00024034"/>
    </source>
</evidence>
<gene>
    <name evidence="11" type="primary">EOG090X0DYO</name>
</gene>
<proteinExistence type="evidence at transcript level"/>
<evidence type="ECO:0000256" key="8">
    <source>
        <dbReference type="ARBA" id="ARBA00035187"/>
    </source>
</evidence>
<dbReference type="InterPro" id="IPR036389">
    <property type="entry name" value="RNase_III_sf"/>
</dbReference>
<comment type="subcellular location">
    <subcellularLocation>
        <location evidence="1">Mitochondrion</location>
    </subcellularLocation>
</comment>
<dbReference type="PANTHER" id="PTHR11207:SF5">
    <property type="entry name" value="LARGE RIBOSOMAL SUBUNIT PROTEIN ML44"/>
    <property type="match status" value="1"/>
</dbReference>
<reference evidence="11" key="1">
    <citation type="submission" date="2018-08" db="EMBL/GenBank/DDBJ databases">
        <authorList>
            <person name="Cornetti L."/>
        </authorList>
    </citation>
    <scope>NUCLEOTIDE SEQUENCE</scope>
    <source>
        <strain evidence="11">RU-NOV1-01</strain>
    </source>
</reference>
<evidence type="ECO:0000256" key="2">
    <source>
        <dbReference type="ARBA" id="ARBA00022884"/>
    </source>
</evidence>
<dbReference type="Gene3D" id="3.30.160.20">
    <property type="match status" value="1"/>
</dbReference>
<evidence type="ECO:0000256" key="6">
    <source>
        <dbReference type="ARBA" id="ARBA00023274"/>
    </source>
</evidence>
<keyword evidence="4" id="KW-0689">Ribosomal protein</keyword>
<dbReference type="AlphaFoldDB" id="A0A4Y7N7A4"/>
<evidence type="ECO:0000256" key="9">
    <source>
        <dbReference type="PROSITE-ProRule" id="PRU00266"/>
    </source>
</evidence>
<dbReference type="PANTHER" id="PTHR11207">
    <property type="entry name" value="RIBONUCLEASE III"/>
    <property type="match status" value="1"/>
</dbReference>
<keyword evidence="5" id="KW-0496">Mitochondrion</keyword>
<accession>A0A4Y7N7A4</accession>
<dbReference type="Pfam" id="PF22935">
    <property type="entry name" value="RM44_endonuclase"/>
    <property type="match status" value="1"/>
</dbReference>
<dbReference type="CDD" id="cd19874">
    <property type="entry name" value="DSRM_MRPL44"/>
    <property type="match status" value="1"/>
</dbReference>
<dbReference type="SUPFAM" id="SSF54768">
    <property type="entry name" value="dsRNA-binding domain-like"/>
    <property type="match status" value="1"/>
</dbReference>
<dbReference type="GO" id="GO:0006396">
    <property type="term" value="P:RNA processing"/>
    <property type="evidence" value="ECO:0007669"/>
    <property type="project" value="InterPro"/>
</dbReference>
<dbReference type="GO" id="GO:0003725">
    <property type="term" value="F:double-stranded RNA binding"/>
    <property type="evidence" value="ECO:0007669"/>
    <property type="project" value="InterPro"/>
</dbReference>
<keyword evidence="6" id="KW-0687">Ribonucleoprotein</keyword>
<keyword evidence="3" id="KW-0809">Transit peptide</keyword>
<feature type="domain" description="DRBM" evidence="10">
    <location>
        <begin position="272"/>
        <end position="342"/>
    </location>
</feature>
<name>A0A4Y7N7A4_9CRUS</name>
<evidence type="ECO:0000256" key="1">
    <source>
        <dbReference type="ARBA" id="ARBA00004173"/>
    </source>
</evidence>
<dbReference type="FunFam" id="3.30.160.20:FF:000037">
    <property type="entry name" value="39S ribosomal protein L44, mitochondrial"/>
    <property type="match status" value="1"/>
</dbReference>
<dbReference type="GO" id="GO:0005762">
    <property type="term" value="C:mitochondrial large ribosomal subunit"/>
    <property type="evidence" value="ECO:0007669"/>
    <property type="project" value="TreeGrafter"/>
</dbReference>
<keyword evidence="2 9" id="KW-0694">RNA-binding</keyword>
<evidence type="ECO:0000313" key="11">
    <source>
        <dbReference type="EMBL" id="SVE88909.1"/>
    </source>
</evidence>
<dbReference type="InterPro" id="IPR014720">
    <property type="entry name" value="dsRBD_dom"/>
</dbReference>
<evidence type="ECO:0000256" key="4">
    <source>
        <dbReference type="ARBA" id="ARBA00022980"/>
    </source>
</evidence>
<dbReference type="SUPFAM" id="SSF69065">
    <property type="entry name" value="RNase III domain-like"/>
    <property type="match status" value="1"/>
</dbReference>
<dbReference type="InterPro" id="IPR000999">
    <property type="entry name" value="RNase_III_dom"/>
</dbReference>
<dbReference type="GO" id="GO:0070877">
    <property type="term" value="C:microprocessor complex"/>
    <property type="evidence" value="ECO:0007669"/>
    <property type="project" value="TreeGrafter"/>
</dbReference>
<dbReference type="Gene3D" id="1.10.1520.10">
    <property type="entry name" value="Ribonuclease III domain"/>
    <property type="match status" value="1"/>
</dbReference>
<dbReference type="PROSITE" id="PS50137">
    <property type="entry name" value="DS_RBD"/>
    <property type="match status" value="1"/>
</dbReference>
<dbReference type="EMBL" id="LR019290">
    <property type="protein sequence ID" value="SVE88909.1"/>
    <property type="molecule type" value="mRNA"/>
</dbReference>
<protein>
    <recommendedName>
        <fullName evidence="8">Large ribosomal subunit protein mL44</fullName>
    </recommendedName>
</protein>
<dbReference type="SMART" id="SM00535">
    <property type="entry name" value="RIBOc"/>
    <property type="match status" value="1"/>
</dbReference>
<comment type="similarity">
    <text evidence="7">Belongs to the ribonuclease III family. Mitochondrion-specific ribosomal protein mL44 subfamily.</text>
</comment>
<dbReference type="GO" id="GO:0004525">
    <property type="term" value="F:ribonuclease III activity"/>
    <property type="evidence" value="ECO:0007669"/>
    <property type="project" value="InterPro"/>
</dbReference>
<evidence type="ECO:0000256" key="5">
    <source>
        <dbReference type="ARBA" id="ARBA00023128"/>
    </source>
</evidence>